<evidence type="ECO:0008006" key="3">
    <source>
        <dbReference type="Google" id="ProtNLM"/>
    </source>
</evidence>
<proteinExistence type="predicted"/>
<evidence type="ECO:0000313" key="1">
    <source>
        <dbReference type="EMBL" id="MET3571028.1"/>
    </source>
</evidence>
<organism evidence="1 2">
    <name type="scientific">Enterocloster citroniae</name>
    <dbReference type="NCBI Taxonomy" id="358743"/>
    <lineage>
        <taxon>Bacteria</taxon>
        <taxon>Bacillati</taxon>
        <taxon>Bacillota</taxon>
        <taxon>Clostridia</taxon>
        <taxon>Lachnospirales</taxon>
        <taxon>Lachnospiraceae</taxon>
        <taxon>Enterocloster</taxon>
    </lineage>
</organism>
<comment type="caution">
    <text evidence="1">The sequence shown here is derived from an EMBL/GenBank/DDBJ whole genome shotgun (WGS) entry which is preliminary data.</text>
</comment>
<reference evidence="1 2" key="1">
    <citation type="submission" date="2024-06" db="EMBL/GenBank/DDBJ databases">
        <title>Genomic Encyclopedia of Type Strains, Phase IV (KMG-IV): sequencing the most valuable type-strain genomes for metagenomic binning, comparative biology and taxonomic classification.</title>
        <authorList>
            <person name="Goeker M."/>
        </authorList>
    </citation>
    <scope>NUCLEOTIDE SEQUENCE [LARGE SCALE GENOMIC DNA]</scope>
    <source>
        <strain evidence="1 2">DSM 19261</strain>
    </source>
</reference>
<protein>
    <recommendedName>
        <fullName evidence="3">Stage V sporulation protein SpoVM</fullName>
    </recommendedName>
</protein>
<evidence type="ECO:0000313" key="2">
    <source>
        <dbReference type="Proteomes" id="UP001549200"/>
    </source>
</evidence>
<name>A0ABV2FYE2_9FIRM</name>
<sequence length="34" mass="3855">MSLKGRRSEIQVFSFLFTPVARFNGLLKRALGDV</sequence>
<keyword evidence="2" id="KW-1185">Reference proteome</keyword>
<dbReference type="EMBL" id="JBEPLZ010000008">
    <property type="protein sequence ID" value="MET3571028.1"/>
    <property type="molecule type" value="Genomic_DNA"/>
</dbReference>
<gene>
    <name evidence="1" type="ORF">ABID13_002670</name>
</gene>
<accession>A0ABV2FYE2</accession>
<dbReference type="Proteomes" id="UP001549200">
    <property type="component" value="Unassembled WGS sequence"/>
</dbReference>